<evidence type="ECO:0000313" key="11">
    <source>
        <dbReference type="Proteomes" id="UP001178507"/>
    </source>
</evidence>
<evidence type="ECO:0000256" key="6">
    <source>
        <dbReference type="ARBA" id="ARBA00022989"/>
    </source>
</evidence>
<accession>A0AA36I1B2</accession>
<evidence type="ECO:0000256" key="8">
    <source>
        <dbReference type="SAM" id="Phobius"/>
    </source>
</evidence>
<dbReference type="Gene3D" id="2.60.120.10">
    <property type="entry name" value="Jelly Rolls"/>
    <property type="match status" value="1"/>
</dbReference>
<evidence type="ECO:0000256" key="5">
    <source>
        <dbReference type="ARBA" id="ARBA00022692"/>
    </source>
</evidence>
<dbReference type="InterPro" id="IPR049232">
    <property type="entry name" value="DUF6829"/>
</dbReference>
<reference evidence="10" key="1">
    <citation type="submission" date="2023-08" db="EMBL/GenBank/DDBJ databases">
        <authorList>
            <person name="Chen Y."/>
            <person name="Shah S."/>
            <person name="Dougan E. K."/>
            <person name="Thang M."/>
            <person name="Chan C."/>
        </authorList>
    </citation>
    <scope>NUCLEOTIDE SEQUENCE</scope>
</reference>
<dbReference type="PROSITE" id="PS50803">
    <property type="entry name" value="OAR"/>
    <property type="match status" value="1"/>
</dbReference>
<keyword evidence="4" id="KW-0813">Transport</keyword>
<dbReference type="InterPro" id="IPR018490">
    <property type="entry name" value="cNMP-bd_dom_sf"/>
</dbReference>
<dbReference type="Proteomes" id="UP001178507">
    <property type="component" value="Unassembled WGS sequence"/>
</dbReference>
<feature type="domain" description="OAR" evidence="9">
    <location>
        <begin position="930"/>
        <end position="943"/>
    </location>
</feature>
<comment type="similarity">
    <text evidence="3">Belongs to the CRT-like transporter family.</text>
</comment>
<dbReference type="GO" id="GO:0005634">
    <property type="term" value="C:nucleus"/>
    <property type="evidence" value="ECO:0007669"/>
    <property type="project" value="UniProtKB-SubCell"/>
</dbReference>
<evidence type="ECO:0000256" key="7">
    <source>
        <dbReference type="ARBA" id="ARBA00023136"/>
    </source>
</evidence>
<feature type="transmembrane region" description="Helical" evidence="8">
    <location>
        <begin position="394"/>
        <end position="419"/>
    </location>
</feature>
<dbReference type="SUPFAM" id="SSF51206">
    <property type="entry name" value="cAMP-binding domain-like"/>
    <property type="match status" value="1"/>
</dbReference>
<gene>
    <name evidence="10" type="ORF">EVOR1521_LOCUS7516</name>
</gene>
<dbReference type="Pfam" id="PF00520">
    <property type="entry name" value="Ion_trans"/>
    <property type="match status" value="1"/>
</dbReference>
<keyword evidence="5 8" id="KW-0812">Transmembrane</keyword>
<dbReference type="InterPro" id="IPR050818">
    <property type="entry name" value="KCNH_animal-type"/>
</dbReference>
<dbReference type="InterPro" id="IPR005821">
    <property type="entry name" value="Ion_trans_dom"/>
</dbReference>
<comment type="caution">
    <text evidence="10">The sequence shown here is derived from an EMBL/GenBank/DDBJ whole genome shotgun (WGS) entry which is preliminary data.</text>
</comment>
<organism evidence="10 11">
    <name type="scientific">Effrenium voratum</name>
    <dbReference type="NCBI Taxonomy" id="2562239"/>
    <lineage>
        <taxon>Eukaryota</taxon>
        <taxon>Sar</taxon>
        <taxon>Alveolata</taxon>
        <taxon>Dinophyceae</taxon>
        <taxon>Suessiales</taxon>
        <taxon>Symbiodiniaceae</taxon>
        <taxon>Effrenium</taxon>
    </lineage>
</organism>
<protein>
    <recommendedName>
        <fullName evidence="9">OAR domain-containing protein</fullName>
    </recommendedName>
</protein>
<keyword evidence="7 8" id="KW-0472">Membrane</keyword>
<feature type="transmembrane region" description="Helical" evidence="8">
    <location>
        <begin position="475"/>
        <end position="496"/>
    </location>
</feature>
<evidence type="ECO:0000256" key="2">
    <source>
        <dbReference type="ARBA" id="ARBA00004141"/>
    </source>
</evidence>
<dbReference type="Gene3D" id="1.10.287.70">
    <property type="match status" value="1"/>
</dbReference>
<evidence type="ECO:0000259" key="9">
    <source>
        <dbReference type="PROSITE" id="PS50803"/>
    </source>
</evidence>
<dbReference type="PANTHER" id="PTHR10217">
    <property type="entry name" value="VOLTAGE AND LIGAND GATED POTASSIUM CHANNEL"/>
    <property type="match status" value="1"/>
</dbReference>
<proteinExistence type="inferred from homology"/>
<evidence type="ECO:0000256" key="4">
    <source>
        <dbReference type="ARBA" id="ARBA00022448"/>
    </source>
</evidence>
<dbReference type="GO" id="GO:0042391">
    <property type="term" value="P:regulation of membrane potential"/>
    <property type="evidence" value="ECO:0007669"/>
    <property type="project" value="TreeGrafter"/>
</dbReference>
<dbReference type="AlphaFoldDB" id="A0AA36I1B2"/>
<dbReference type="InterPro" id="IPR014710">
    <property type="entry name" value="RmlC-like_jellyroll"/>
</dbReference>
<keyword evidence="11" id="KW-1185">Reference proteome</keyword>
<dbReference type="Pfam" id="PF20717">
    <property type="entry name" value="DUF6829"/>
    <property type="match status" value="1"/>
</dbReference>
<dbReference type="GO" id="GO:0005249">
    <property type="term" value="F:voltage-gated potassium channel activity"/>
    <property type="evidence" value="ECO:0007669"/>
    <property type="project" value="TreeGrafter"/>
</dbReference>
<name>A0AA36I1B2_9DINO</name>
<keyword evidence="6 8" id="KW-1133">Transmembrane helix</keyword>
<dbReference type="Pfam" id="PF08627">
    <property type="entry name" value="CRT-like"/>
    <property type="match status" value="1"/>
</dbReference>
<dbReference type="InterPro" id="IPR003654">
    <property type="entry name" value="OAR_dom"/>
</dbReference>
<dbReference type="GO" id="GO:0005886">
    <property type="term" value="C:plasma membrane"/>
    <property type="evidence" value="ECO:0007669"/>
    <property type="project" value="TreeGrafter"/>
</dbReference>
<dbReference type="PANTHER" id="PTHR10217:SF435">
    <property type="entry name" value="POTASSIUM VOLTAGE-GATED CHANNEL PROTEIN EAG"/>
    <property type="match status" value="1"/>
</dbReference>
<evidence type="ECO:0000256" key="1">
    <source>
        <dbReference type="ARBA" id="ARBA00004123"/>
    </source>
</evidence>
<comment type="subcellular location">
    <subcellularLocation>
        <location evidence="2">Membrane</location>
        <topology evidence="2">Multi-pass membrane protein</topology>
    </subcellularLocation>
    <subcellularLocation>
        <location evidence="1">Nucleus</location>
    </subcellularLocation>
</comment>
<feature type="transmembrane region" description="Helical" evidence="8">
    <location>
        <begin position="20"/>
        <end position="39"/>
    </location>
</feature>
<dbReference type="SUPFAM" id="SSF81324">
    <property type="entry name" value="Voltage-gated potassium channels"/>
    <property type="match status" value="1"/>
</dbReference>
<evidence type="ECO:0000313" key="10">
    <source>
        <dbReference type="EMBL" id="CAJ1379205.1"/>
    </source>
</evidence>
<sequence length="1212" mass="136105">MDEIAFRGFDGDLNVNVLQFWVAAFQVCVNFMCMPVYSLKMLGPQQVPLEEMAGVAIGGSKCLFWAQDQVITNCGLPDEKPCDHCETAYGPAKGSVFGAWEGRALGAMDISSAVRVIEADLDEICKRSTKIKEYLASVSGETHSGQKREDPAETNDLMLPDSLKEFWIEQKTQAAFVGSAEEAATERKGKSLALYGIWEELNSRAEEASLHRPGNRSIYAIQSIDIEEKMDVSAQLTWLRRALVDPHSTPRLVWSFFALLCVLFDAISIPVMVSWEISSSDLSAIMLPMSLYWTVDICGSTQTGFYENGVLVTSSRRALMHYLKTWFLFDICVVGFDWVMLVLEGTSSVGSSARVIRAFRVVRIVRLLRLAKLQNLVQVVEDALGYGYTQAMQLFLAVLKALLVILFSVHVLGCFWYMVGKASIESGLQDSWLLQYEFEGQQAGVQYLACIHWILGQFTPAPMNIHATNTSERGYNVFVILFSLLVVGSCVSRVSATIQQVIKLNSEVSDKKRSVAMYLKINKISLHLCIRVLRFVDHSLKKHKKAPLDQSLLSHTLINELHMDRRGPILRMHSMYNFMETVSQKAFTQLCGLLELTVFEDREVIFARFSQGRGMHIAGPGHYKEEVADELTDVIQTEFTFFAEIALYINMQHTCTLQSVQFNDIFLLKPSALAAAIQEYPECCGFVYQYARNLQTKLNGEAIPADENLSDSVARACCEQTDVFQLKNLSNDKLVQQFQSRKPLPSREAIMAFIDEVMSGRMVKGDQILAELERLFPELDAEGGALAKFTSDGERHRAMSCMMCVFWLALDRHEEFVSAQAKDPVPQEMWRKLQDFVAWVGIKDNYNWIHGTLVYLAVKGLGRSKNLTLQLPRHAQLPDAAVTRLLEKHRNVVPSARVLEMETLDLVQIISMMHESFVFGQFMQAENTPLSLQLLRRKASEHSEWTYKLFLFSALTMLAGIGARPGCTSSPFLTSSTLQSVLFSLESLQLLQQRSSQEVYWSYLCHWGRSLRLATNTLEDLAFLRMACVCRIRAGKALESAYSSWTSLARSEREALTDFLLADGIHYHAVLFSYLPACFANAQKNGKVGLSAMLVLLVELVEITWTQLGINVLPHQVTVNLADLAAFTAAVRSRSVFYSCLENAKIARSGNNTYVLNMTSKNWSRTEETANHDLSVSSALRKIMRSSQPGRLEEITPLQGTTEISLVESMVC</sequence>
<evidence type="ECO:0000256" key="3">
    <source>
        <dbReference type="ARBA" id="ARBA00006690"/>
    </source>
</evidence>
<feature type="transmembrane region" description="Helical" evidence="8">
    <location>
        <begin position="252"/>
        <end position="273"/>
    </location>
</feature>
<dbReference type="EMBL" id="CAUJNA010000606">
    <property type="protein sequence ID" value="CAJ1379205.1"/>
    <property type="molecule type" value="Genomic_DNA"/>
</dbReference>
<dbReference type="InterPro" id="IPR013936">
    <property type="entry name" value="CRT-like"/>
</dbReference>
<feature type="transmembrane region" description="Helical" evidence="8">
    <location>
        <begin position="325"/>
        <end position="343"/>
    </location>
</feature>